<name>A0AAD5BM51_AMBAR</name>
<dbReference type="AlphaFoldDB" id="A0AAD5BM51"/>
<organism evidence="1 2">
    <name type="scientific">Ambrosia artemisiifolia</name>
    <name type="common">Common ragweed</name>
    <dbReference type="NCBI Taxonomy" id="4212"/>
    <lineage>
        <taxon>Eukaryota</taxon>
        <taxon>Viridiplantae</taxon>
        <taxon>Streptophyta</taxon>
        <taxon>Embryophyta</taxon>
        <taxon>Tracheophyta</taxon>
        <taxon>Spermatophyta</taxon>
        <taxon>Magnoliopsida</taxon>
        <taxon>eudicotyledons</taxon>
        <taxon>Gunneridae</taxon>
        <taxon>Pentapetalae</taxon>
        <taxon>asterids</taxon>
        <taxon>campanulids</taxon>
        <taxon>Asterales</taxon>
        <taxon>Asteraceae</taxon>
        <taxon>Asteroideae</taxon>
        <taxon>Heliantheae alliance</taxon>
        <taxon>Heliantheae</taxon>
        <taxon>Ambrosia</taxon>
    </lineage>
</organism>
<keyword evidence="2" id="KW-1185">Reference proteome</keyword>
<evidence type="ECO:0000313" key="2">
    <source>
        <dbReference type="Proteomes" id="UP001206925"/>
    </source>
</evidence>
<protein>
    <submittedName>
        <fullName evidence="1">Uncharacterized protein</fullName>
    </submittedName>
</protein>
<dbReference type="Proteomes" id="UP001206925">
    <property type="component" value="Unassembled WGS sequence"/>
</dbReference>
<sequence length="119" mass="13633">MCLVDSYGSDLLLLLIKCSPNLERMHLEMEFDLDFSAINDKYSDVWLEHLNDLSICFGSSWLDTEFGKFILARSPKLKKVTILLTVDRKQESKLLRTLLRAPRASRGVKITTWRVGPGC</sequence>
<evidence type="ECO:0000313" key="1">
    <source>
        <dbReference type="EMBL" id="KAI7724941.1"/>
    </source>
</evidence>
<comment type="caution">
    <text evidence="1">The sequence shown here is derived from an EMBL/GenBank/DDBJ whole genome shotgun (WGS) entry which is preliminary data.</text>
</comment>
<reference evidence="1" key="1">
    <citation type="submission" date="2022-06" db="EMBL/GenBank/DDBJ databases">
        <title>Uncovering the hologenomic basis of an extraordinary plant invasion.</title>
        <authorList>
            <person name="Bieker V.C."/>
            <person name="Martin M.D."/>
            <person name="Gilbert T."/>
            <person name="Hodgins K."/>
            <person name="Battlay P."/>
            <person name="Petersen B."/>
            <person name="Wilson J."/>
        </authorList>
    </citation>
    <scope>NUCLEOTIDE SEQUENCE</scope>
    <source>
        <strain evidence="1">AA19_3_7</strain>
        <tissue evidence="1">Leaf</tissue>
    </source>
</reference>
<accession>A0AAD5BM51</accession>
<proteinExistence type="predicted"/>
<gene>
    <name evidence="1" type="ORF">M8C21_005494</name>
</gene>
<dbReference type="EMBL" id="JAMZMK010012129">
    <property type="protein sequence ID" value="KAI7724941.1"/>
    <property type="molecule type" value="Genomic_DNA"/>
</dbReference>